<name>A0A502HNR7_9PSED</name>
<organism evidence="1 2">
    <name type="scientific">Pseudomonas arsenicoxydans</name>
    <dbReference type="NCBI Taxonomy" id="702115"/>
    <lineage>
        <taxon>Bacteria</taxon>
        <taxon>Pseudomonadati</taxon>
        <taxon>Pseudomonadota</taxon>
        <taxon>Gammaproteobacteria</taxon>
        <taxon>Pseudomonadales</taxon>
        <taxon>Pseudomonadaceae</taxon>
        <taxon>Pseudomonas</taxon>
    </lineage>
</organism>
<dbReference type="AlphaFoldDB" id="A0A502HNR7"/>
<reference evidence="1 2" key="1">
    <citation type="journal article" date="2019" name="Environ. Microbiol.">
        <title>Species interactions and distinct microbial communities in high Arctic permafrost affected cryosols are associated with the CH4 and CO2 gas fluxes.</title>
        <authorList>
            <person name="Altshuler I."/>
            <person name="Hamel J."/>
            <person name="Turney S."/>
            <person name="Magnuson E."/>
            <person name="Levesque R."/>
            <person name="Greer C."/>
            <person name="Whyte L.G."/>
        </authorList>
    </citation>
    <scope>NUCLEOTIDE SEQUENCE [LARGE SCALE GENOMIC DNA]</scope>
    <source>
        <strain evidence="1 2">E3</strain>
    </source>
</reference>
<proteinExistence type="predicted"/>
<evidence type="ECO:0000313" key="1">
    <source>
        <dbReference type="EMBL" id="TPG74888.1"/>
    </source>
</evidence>
<gene>
    <name evidence="1" type="ORF">EAH78_21890</name>
</gene>
<evidence type="ECO:0000313" key="2">
    <source>
        <dbReference type="Proteomes" id="UP000317933"/>
    </source>
</evidence>
<dbReference type="EMBL" id="RCZE01000011">
    <property type="protein sequence ID" value="TPG74888.1"/>
    <property type="molecule type" value="Genomic_DNA"/>
</dbReference>
<protein>
    <submittedName>
        <fullName evidence="1">Uncharacterized protein</fullName>
    </submittedName>
</protein>
<accession>A0A502HNR7</accession>
<comment type="caution">
    <text evidence="1">The sequence shown here is derived from an EMBL/GenBank/DDBJ whole genome shotgun (WGS) entry which is preliminary data.</text>
</comment>
<sequence>MTVPYACFATSNKDAPSGRRVQVIHKTNVGAVLLANAVCQSTFKLNDTPHSRASPLPQGITVAHRVWVSNLWARRQINRGDGRGSS</sequence>
<dbReference type="Proteomes" id="UP000317933">
    <property type="component" value="Unassembled WGS sequence"/>
</dbReference>